<evidence type="ECO:0000256" key="3">
    <source>
        <dbReference type="ARBA" id="ARBA00022737"/>
    </source>
</evidence>
<evidence type="ECO:0000256" key="7">
    <source>
        <dbReference type="ARBA" id="ARBA00023163"/>
    </source>
</evidence>
<name>A0A6A5VFA1_9PLEO</name>
<gene>
    <name evidence="13" type="ORF">BU23DRAFT_457605</name>
</gene>
<dbReference type="InterPro" id="IPR051565">
    <property type="entry name" value="Sal_C2H2-zinc-finger"/>
</dbReference>
<keyword evidence="4 10" id="KW-0863">Zinc-finger</keyword>
<evidence type="ECO:0000256" key="8">
    <source>
        <dbReference type="ARBA" id="ARBA00023242"/>
    </source>
</evidence>
<organism evidence="13 14">
    <name type="scientific">Bimuria novae-zelandiae CBS 107.79</name>
    <dbReference type="NCBI Taxonomy" id="1447943"/>
    <lineage>
        <taxon>Eukaryota</taxon>
        <taxon>Fungi</taxon>
        <taxon>Dikarya</taxon>
        <taxon>Ascomycota</taxon>
        <taxon>Pezizomycotina</taxon>
        <taxon>Dothideomycetes</taxon>
        <taxon>Pleosporomycetidae</taxon>
        <taxon>Pleosporales</taxon>
        <taxon>Massarineae</taxon>
        <taxon>Didymosphaeriaceae</taxon>
        <taxon>Bimuria</taxon>
    </lineage>
</organism>
<keyword evidence="14" id="KW-1185">Reference proteome</keyword>
<proteinExistence type="inferred from homology"/>
<dbReference type="OrthoDB" id="6077919at2759"/>
<dbReference type="Gene3D" id="3.30.160.60">
    <property type="entry name" value="Classic Zinc Finger"/>
    <property type="match status" value="2"/>
</dbReference>
<dbReference type="PROSITE" id="PS00028">
    <property type="entry name" value="ZINC_FINGER_C2H2_1"/>
    <property type="match status" value="1"/>
</dbReference>
<evidence type="ECO:0000256" key="11">
    <source>
        <dbReference type="SAM" id="MobiDB-lite"/>
    </source>
</evidence>
<feature type="domain" description="C2H2-type" evidence="12">
    <location>
        <begin position="8"/>
        <end position="35"/>
    </location>
</feature>
<evidence type="ECO:0000256" key="4">
    <source>
        <dbReference type="ARBA" id="ARBA00022771"/>
    </source>
</evidence>
<dbReference type="PANTHER" id="PTHR23233:SF84">
    <property type="entry name" value="FI23031P1"/>
    <property type="match status" value="1"/>
</dbReference>
<dbReference type="GO" id="GO:0005634">
    <property type="term" value="C:nucleus"/>
    <property type="evidence" value="ECO:0007669"/>
    <property type="project" value="UniProtKB-SubCell"/>
</dbReference>
<sequence length="89" mass="10364">MVVRHPKNRCEICDRRFTRPSALQTHMYSHTREKPFACDFEGCGRHFSFANNLRRHKKVDKEKTSPELAPIESATTSPQSPRRMVPARP</sequence>
<dbReference type="PROSITE" id="PS50157">
    <property type="entry name" value="ZINC_FINGER_C2H2_2"/>
    <property type="match status" value="2"/>
</dbReference>
<evidence type="ECO:0000256" key="10">
    <source>
        <dbReference type="PROSITE-ProRule" id="PRU00042"/>
    </source>
</evidence>
<keyword evidence="7" id="KW-0804">Transcription</keyword>
<evidence type="ECO:0000313" key="14">
    <source>
        <dbReference type="Proteomes" id="UP000800036"/>
    </source>
</evidence>
<evidence type="ECO:0000256" key="1">
    <source>
        <dbReference type="ARBA" id="ARBA00004123"/>
    </source>
</evidence>
<protein>
    <recommendedName>
        <fullName evidence="12">C2H2-type domain-containing protein</fullName>
    </recommendedName>
</protein>
<keyword evidence="5" id="KW-0862">Zinc</keyword>
<comment type="similarity">
    <text evidence="9">Belongs to the sal C2H2-type zinc-finger protein family.</text>
</comment>
<dbReference type="PANTHER" id="PTHR23233">
    <property type="entry name" value="SAL-LIKE PROTEIN"/>
    <property type="match status" value="1"/>
</dbReference>
<dbReference type="AlphaFoldDB" id="A0A6A5VFA1"/>
<dbReference type="GO" id="GO:0008270">
    <property type="term" value="F:zinc ion binding"/>
    <property type="evidence" value="ECO:0007669"/>
    <property type="project" value="UniProtKB-KW"/>
</dbReference>
<keyword evidence="2" id="KW-0479">Metal-binding</keyword>
<comment type="subcellular location">
    <subcellularLocation>
        <location evidence="1">Nucleus</location>
    </subcellularLocation>
</comment>
<dbReference type="EMBL" id="ML976669">
    <property type="protein sequence ID" value="KAF1975821.1"/>
    <property type="molecule type" value="Genomic_DNA"/>
</dbReference>
<evidence type="ECO:0000256" key="6">
    <source>
        <dbReference type="ARBA" id="ARBA00023015"/>
    </source>
</evidence>
<reference evidence="13" key="1">
    <citation type="journal article" date="2020" name="Stud. Mycol.">
        <title>101 Dothideomycetes genomes: a test case for predicting lifestyles and emergence of pathogens.</title>
        <authorList>
            <person name="Haridas S."/>
            <person name="Albert R."/>
            <person name="Binder M."/>
            <person name="Bloem J."/>
            <person name="Labutti K."/>
            <person name="Salamov A."/>
            <person name="Andreopoulos B."/>
            <person name="Baker S."/>
            <person name="Barry K."/>
            <person name="Bills G."/>
            <person name="Bluhm B."/>
            <person name="Cannon C."/>
            <person name="Castanera R."/>
            <person name="Culley D."/>
            <person name="Daum C."/>
            <person name="Ezra D."/>
            <person name="Gonzalez J."/>
            <person name="Henrissat B."/>
            <person name="Kuo A."/>
            <person name="Liang C."/>
            <person name="Lipzen A."/>
            <person name="Lutzoni F."/>
            <person name="Magnuson J."/>
            <person name="Mondo S."/>
            <person name="Nolan M."/>
            <person name="Ohm R."/>
            <person name="Pangilinan J."/>
            <person name="Park H.-J."/>
            <person name="Ramirez L."/>
            <person name="Alfaro M."/>
            <person name="Sun H."/>
            <person name="Tritt A."/>
            <person name="Yoshinaga Y."/>
            <person name="Zwiers L.-H."/>
            <person name="Turgeon B."/>
            <person name="Goodwin S."/>
            <person name="Spatafora J."/>
            <person name="Crous P."/>
            <person name="Grigoriev I."/>
        </authorList>
    </citation>
    <scope>NUCLEOTIDE SEQUENCE</scope>
    <source>
        <strain evidence="13">CBS 107.79</strain>
    </source>
</reference>
<feature type="region of interest" description="Disordered" evidence="11">
    <location>
        <begin position="56"/>
        <end position="89"/>
    </location>
</feature>
<keyword evidence="6" id="KW-0805">Transcription regulation</keyword>
<dbReference type="SUPFAM" id="SSF57667">
    <property type="entry name" value="beta-beta-alpha zinc fingers"/>
    <property type="match status" value="1"/>
</dbReference>
<dbReference type="GO" id="GO:0000981">
    <property type="term" value="F:DNA-binding transcription factor activity, RNA polymerase II-specific"/>
    <property type="evidence" value="ECO:0007669"/>
    <property type="project" value="TreeGrafter"/>
</dbReference>
<accession>A0A6A5VFA1</accession>
<keyword evidence="3" id="KW-0677">Repeat</keyword>
<keyword evidence="8" id="KW-0539">Nucleus</keyword>
<evidence type="ECO:0000259" key="12">
    <source>
        <dbReference type="PROSITE" id="PS50157"/>
    </source>
</evidence>
<dbReference type="Proteomes" id="UP000800036">
    <property type="component" value="Unassembled WGS sequence"/>
</dbReference>
<dbReference type="FunFam" id="3.30.160.60:FF:000065">
    <property type="entry name" value="B-cell CLL/lymphoma 6, member B"/>
    <property type="match status" value="1"/>
</dbReference>
<evidence type="ECO:0000313" key="13">
    <source>
        <dbReference type="EMBL" id="KAF1975821.1"/>
    </source>
</evidence>
<dbReference type="GO" id="GO:0000978">
    <property type="term" value="F:RNA polymerase II cis-regulatory region sequence-specific DNA binding"/>
    <property type="evidence" value="ECO:0007669"/>
    <property type="project" value="TreeGrafter"/>
</dbReference>
<evidence type="ECO:0000256" key="5">
    <source>
        <dbReference type="ARBA" id="ARBA00022833"/>
    </source>
</evidence>
<evidence type="ECO:0000256" key="9">
    <source>
        <dbReference type="ARBA" id="ARBA00038474"/>
    </source>
</evidence>
<dbReference type="FunFam" id="3.30.160.60:FF:001102">
    <property type="entry name" value="Transcription factor IIIA"/>
    <property type="match status" value="1"/>
</dbReference>
<feature type="domain" description="C2H2-type" evidence="12">
    <location>
        <begin position="36"/>
        <end position="65"/>
    </location>
</feature>
<dbReference type="SMART" id="SM00355">
    <property type="entry name" value="ZnF_C2H2"/>
    <property type="match status" value="2"/>
</dbReference>
<dbReference type="Pfam" id="PF00096">
    <property type="entry name" value="zf-C2H2"/>
    <property type="match status" value="2"/>
</dbReference>
<evidence type="ECO:0000256" key="2">
    <source>
        <dbReference type="ARBA" id="ARBA00022723"/>
    </source>
</evidence>
<dbReference type="InterPro" id="IPR036236">
    <property type="entry name" value="Znf_C2H2_sf"/>
</dbReference>
<dbReference type="InterPro" id="IPR013087">
    <property type="entry name" value="Znf_C2H2_type"/>
</dbReference>